<sequence>MPHPSLWSQNLFGGSVIFQLTFAFQHLEPFAKDMQFFYHAIVLVVVAFQASAASNSASTSDLNGWYPCSVYTFSDEGSSTGEVAECAVYKAPLCYPGICEAPKDVDSKVDIFVKRMPATVGNPDTAPNVWLLAGGPGDSSTYSTCFKNGRC</sequence>
<comment type="caution">
    <text evidence="1">The sequence shown here is derived from an EMBL/GenBank/DDBJ whole genome shotgun (WGS) entry which is preliminary data.</text>
</comment>
<name>A0A8S9TWX0_PHYIN</name>
<proteinExistence type="predicted"/>
<dbReference type="EMBL" id="JAACNO010000556">
    <property type="protein sequence ID" value="KAF4146853.1"/>
    <property type="molecule type" value="Genomic_DNA"/>
</dbReference>
<evidence type="ECO:0000313" key="3">
    <source>
        <dbReference type="Proteomes" id="UP000704712"/>
    </source>
</evidence>
<reference evidence="1" key="1">
    <citation type="submission" date="2020-03" db="EMBL/GenBank/DDBJ databases">
        <title>Hybrid Assembly of Korean Phytophthora infestans isolates.</title>
        <authorList>
            <person name="Prokchorchik M."/>
            <person name="Lee Y."/>
            <person name="Seo J."/>
            <person name="Cho J.-H."/>
            <person name="Park Y.-E."/>
            <person name="Jang D.-C."/>
            <person name="Im J.-S."/>
            <person name="Choi J.-G."/>
            <person name="Park H.-J."/>
            <person name="Lee G.-B."/>
            <person name="Lee Y.-G."/>
            <person name="Hong S.-Y."/>
            <person name="Cho K."/>
            <person name="Sohn K.H."/>
        </authorList>
    </citation>
    <scope>NUCLEOTIDE SEQUENCE</scope>
    <source>
        <strain evidence="1">KR_2_A2</strain>
    </source>
</reference>
<dbReference type="EMBL" id="JAACNO010002741">
    <property type="protein sequence ID" value="KAF4131319.1"/>
    <property type="molecule type" value="Genomic_DNA"/>
</dbReference>
<protein>
    <submittedName>
        <fullName evidence="1">Uncharacterized protein</fullName>
    </submittedName>
</protein>
<gene>
    <name evidence="2" type="ORF">GN958_ATG03990</name>
    <name evidence="1" type="ORF">GN958_ATG19491</name>
</gene>
<organism evidence="1 3">
    <name type="scientific">Phytophthora infestans</name>
    <name type="common">Potato late blight agent</name>
    <name type="synonym">Botrytis infestans</name>
    <dbReference type="NCBI Taxonomy" id="4787"/>
    <lineage>
        <taxon>Eukaryota</taxon>
        <taxon>Sar</taxon>
        <taxon>Stramenopiles</taxon>
        <taxon>Oomycota</taxon>
        <taxon>Peronosporomycetes</taxon>
        <taxon>Peronosporales</taxon>
        <taxon>Peronosporaceae</taxon>
        <taxon>Phytophthora</taxon>
    </lineage>
</organism>
<evidence type="ECO:0000313" key="2">
    <source>
        <dbReference type="EMBL" id="KAF4146853.1"/>
    </source>
</evidence>
<accession>A0A8S9TWX0</accession>
<dbReference type="Proteomes" id="UP000704712">
    <property type="component" value="Unassembled WGS sequence"/>
</dbReference>
<dbReference type="AlphaFoldDB" id="A0A8S9TWX0"/>
<evidence type="ECO:0000313" key="1">
    <source>
        <dbReference type="EMBL" id="KAF4131319.1"/>
    </source>
</evidence>